<evidence type="ECO:0000313" key="12">
    <source>
        <dbReference type="Proteomes" id="UP000473648"/>
    </source>
</evidence>
<feature type="transmembrane region" description="Helical" evidence="10">
    <location>
        <begin position="128"/>
        <end position="150"/>
    </location>
</feature>
<dbReference type="GO" id="GO:0022900">
    <property type="term" value="P:electron transport chain"/>
    <property type="evidence" value="ECO:0007669"/>
    <property type="project" value="UniProtKB-UniRule"/>
</dbReference>
<dbReference type="NCBIfam" id="TIGR01946">
    <property type="entry name" value="rnfD"/>
    <property type="match status" value="1"/>
</dbReference>
<reference evidence="11" key="1">
    <citation type="journal article" date="2020" name="Appl. Environ. Microbiol.">
        <title>Medium-Chain Fatty Acid Synthesis by 'Candidatus Weimeria bifida' gen. nov., sp. nov., and 'Candidatus Pseudoramibacter fermentans' sp. nov.</title>
        <authorList>
            <person name="Scarborough M.J."/>
            <person name="Myers K.S."/>
            <person name="Donohue T.J."/>
            <person name="Noguera D.R."/>
        </authorList>
    </citation>
    <scope>NUCLEOTIDE SEQUENCE</scope>
    <source>
        <strain evidence="11">EUB1.1</strain>
    </source>
</reference>
<keyword evidence="7 10" id="KW-0249">Electron transport</keyword>
<dbReference type="InterPro" id="IPR004338">
    <property type="entry name" value="NqrB/RnfD"/>
</dbReference>
<comment type="cofactor">
    <cofactor evidence="10">
        <name>FMN</name>
        <dbReference type="ChEBI" id="CHEBI:58210"/>
    </cofactor>
</comment>
<dbReference type="AlphaFoldDB" id="A0A6L5GS48"/>
<comment type="subcellular location">
    <subcellularLocation>
        <location evidence="10">Cell membrane</location>
        <topology evidence="10">Multi-pass membrane protein</topology>
    </subcellularLocation>
</comment>
<sequence>MDNENMMLTVSSSPHIRAKATTAGIMRDVVIALIPALIVAVIVYGAKALLIVALCVAACVASEAITERIMHRDVTINDCSAVVTGILLAYNLPIQAPWWMCIVGSVFAIVVVKQIFGGLGHNFVNPALAGRAFLLSSWPTHMTGTAFIPLTDTVTSATPLGLLKEGANLSKLPSNLDMFLGLHGVYGAIGEISALALLIGGVYLIIRKVINWRIPVIYIGTVALLSFPFGQDPIFMICSGGLMLGAIFMATDYVTSPTTATGQVIYAVGCGLMTMLIRMFGGYPEGVSYSILLMNVATPLIERFTRPRVYGYEKEKSE</sequence>
<keyword evidence="2 10" id="KW-0597">Phosphoprotein</keyword>
<evidence type="ECO:0000313" key="11">
    <source>
        <dbReference type="EMBL" id="MQM72993.1"/>
    </source>
</evidence>
<gene>
    <name evidence="10" type="primary">rnfD</name>
    <name evidence="11" type="ORF">FRC53_06145</name>
</gene>
<dbReference type="GO" id="GO:0005886">
    <property type="term" value="C:plasma membrane"/>
    <property type="evidence" value="ECO:0007669"/>
    <property type="project" value="UniProtKB-SubCell"/>
</dbReference>
<keyword evidence="1 10" id="KW-0813">Transport</keyword>
<dbReference type="InterPro" id="IPR011303">
    <property type="entry name" value="RnfD_bac"/>
</dbReference>
<keyword evidence="8 10" id="KW-1133">Transmembrane helix</keyword>
<feature type="modified residue" description="FMN phosphoryl threonine" evidence="10">
    <location>
        <position position="158"/>
    </location>
</feature>
<dbReference type="Proteomes" id="UP000473648">
    <property type="component" value="Unassembled WGS sequence"/>
</dbReference>
<evidence type="ECO:0000256" key="5">
    <source>
        <dbReference type="ARBA" id="ARBA00022692"/>
    </source>
</evidence>
<protein>
    <recommendedName>
        <fullName evidence="10">Ion-translocating oxidoreductase complex subunit D</fullName>
        <ecNumber evidence="10">7.-.-.-</ecNumber>
    </recommendedName>
    <alternativeName>
        <fullName evidence="10">Rnf electron transport complex subunit D</fullName>
    </alternativeName>
</protein>
<dbReference type="HAMAP" id="MF_00462">
    <property type="entry name" value="RsxD_RnfD"/>
    <property type="match status" value="1"/>
</dbReference>
<feature type="transmembrane region" description="Helical" evidence="10">
    <location>
        <begin position="29"/>
        <end position="62"/>
    </location>
</feature>
<feature type="transmembrane region" description="Helical" evidence="10">
    <location>
        <begin position="234"/>
        <end position="251"/>
    </location>
</feature>
<evidence type="ECO:0000256" key="8">
    <source>
        <dbReference type="ARBA" id="ARBA00022989"/>
    </source>
</evidence>
<comment type="caution">
    <text evidence="10">Lacks conserved residue(s) required for the propagation of feature annotation.</text>
</comment>
<evidence type="ECO:0000256" key="1">
    <source>
        <dbReference type="ARBA" id="ARBA00022448"/>
    </source>
</evidence>
<comment type="function">
    <text evidence="10">Part of a membrane-bound complex that couples electron transfer with translocation of ions across the membrane.</text>
</comment>
<evidence type="ECO:0000256" key="7">
    <source>
        <dbReference type="ARBA" id="ARBA00022982"/>
    </source>
</evidence>
<dbReference type="PANTHER" id="PTHR30578">
    <property type="entry name" value="ELECTRON TRANSPORT COMPLEX PROTEIN RNFD"/>
    <property type="match status" value="1"/>
</dbReference>
<keyword evidence="10" id="KW-1003">Cell membrane</keyword>
<comment type="caution">
    <text evidence="11">The sequence shown here is derived from an EMBL/GenBank/DDBJ whole genome shotgun (WGS) entry which is preliminary data.</text>
</comment>
<evidence type="ECO:0000256" key="3">
    <source>
        <dbReference type="ARBA" id="ARBA00022630"/>
    </source>
</evidence>
<dbReference type="EMBL" id="VOGB01000004">
    <property type="protein sequence ID" value="MQM72993.1"/>
    <property type="molecule type" value="Genomic_DNA"/>
</dbReference>
<proteinExistence type="inferred from homology"/>
<dbReference type="GO" id="GO:0055085">
    <property type="term" value="P:transmembrane transport"/>
    <property type="evidence" value="ECO:0007669"/>
    <property type="project" value="InterPro"/>
</dbReference>
<comment type="similarity">
    <text evidence="10">Belongs to the NqrB/RnfD family.</text>
</comment>
<keyword evidence="6 10" id="KW-1278">Translocase</keyword>
<keyword evidence="5 10" id="KW-0812">Transmembrane</keyword>
<evidence type="ECO:0000256" key="6">
    <source>
        <dbReference type="ARBA" id="ARBA00022967"/>
    </source>
</evidence>
<keyword evidence="4 10" id="KW-0288">FMN</keyword>
<evidence type="ECO:0000256" key="4">
    <source>
        <dbReference type="ARBA" id="ARBA00022643"/>
    </source>
</evidence>
<accession>A0A6L5GS48</accession>
<dbReference type="EC" id="7.-.-.-" evidence="10"/>
<feature type="transmembrane region" description="Helical" evidence="10">
    <location>
        <begin position="185"/>
        <end position="205"/>
    </location>
</feature>
<comment type="subunit">
    <text evidence="10">The complex is composed of six subunits: RnfA, RnfB, RnfC, RnfD, RnfE and RnfG.</text>
</comment>
<evidence type="ECO:0000256" key="9">
    <source>
        <dbReference type="ARBA" id="ARBA00023136"/>
    </source>
</evidence>
<organism evidence="11 12">
    <name type="scientific">Candidatus Pseudoramibacter fermentans</name>
    <dbReference type="NCBI Taxonomy" id="2594427"/>
    <lineage>
        <taxon>Bacteria</taxon>
        <taxon>Bacillati</taxon>
        <taxon>Bacillota</taxon>
        <taxon>Clostridia</taxon>
        <taxon>Eubacteriales</taxon>
        <taxon>Eubacteriaceae</taxon>
        <taxon>Pseudoramibacter</taxon>
    </lineage>
</organism>
<dbReference type="PANTHER" id="PTHR30578:SF0">
    <property type="entry name" value="ION-TRANSLOCATING OXIDOREDUCTASE COMPLEX SUBUNIT D"/>
    <property type="match status" value="1"/>
</dbReference>
<name>A0A6L5GS48_9FIRM</name>
<feature type="transmembrane region" description="Helical" evidence="10">
    <location>
        <begin position="263"/>
        <end position="281"/>
    </location>
</feature>
<keyword evidence="9 10" id="KW-0472">Membrane</keyword>
<evidence type="ECO:0000256" key="2">
    <source>
        <dbReference type="ARBA" id="ARBA00022553"/>
    </source>
</evidence>
<feature type="transmembrane region" description="Helical" evidence="10">
    <location>
        <begin position="96"/>
        <end position="116"/>
    </location>
</feature>
<keyword evidence="12" id="KW-1185">Reference proteome</keyword>
<evidence type="ECO:0000256" key="10">
    <source>
        <dbReference type="HAMAP-Rule" id="MF_00462"/>
    </source>
</evidence>
<keyword evidence="3 10" id="KW-0285">Flavoprotein</keyword>
<dbReference type="Pfam" id="PF03116">
    <property type="entry name" value="NQR2_RnfD_RnfE"/>
    <property type="match status" value="1"/>
</dbReference>